<keyword evidence="2" id="KW-1185">Reference proteome</keyword>
<dbReference type="Proteomes" id="UP000680866">
    <property type="component" value="Chromosome"/>
</dbReference>
<reference evidence="1" key="1">
    <citation type="submission" date="2020-08" db="EMBL/GenBank/DDBJ databases">
        <title>Whole genome shotgun sequence of Polymorphospora rubra NBRC 101157.</title>
        <authorList>
            <person name="Komaki H."/>
            <person name="Tamura T."/>
        </authorList>
    </citation>
    <scope>NUCLEOTIDE SEQUENCE</scope>
    <source>
        <strain evidence="1">NBRC 101157</strain>
    </source>
</reference>
<evidence type="ECO:0000313" key="2">
    <source>
        <dbReference type="Proteomes" id="UP000680866"/>
    </source>
</evidence>
<dbReference type="AlphaFoldDB" id="A0A810N9K7"/>
<proteinExistence type="predicted"/>
<dbReference type="KEGG" id="pry:Prubr_71070"/>
<sequence length="85" mass="8986">MVSPAEYRAECGRSLNATDSPYRSSWRILPGSSPRKGSVLAPCASARMCSAGAQVSGRNGSACIRLKIASRPNRFMNQGIPAIGM</sequence>
<accession>A0A810N9K7</accession>
<protein>
    <submittedName>
        <fullName evidence="1">Uncharacterized protein</fullName>
    </submittedName>
</protein>
<name>A0A810N9K7_9ACTN</name>
<organism evidence="1 2">
    <name type="scientific">Polymorphospora rubra</name>
    <dbReference type="NCBI Taxonomy" id="338584"/>
    <lineage>
        <taxon>Bacteria</taxon>
        <taxon>Bacillati</taxon>
        <taxon>Actinomycetota</taxon>
        <taxon>Actinomycetes</taxon>
        <taxon>Micromonosporales</taxon>
        <taxon>Micromonosporaceae</taxon>
        <taxon>Polymorphospora</taxon>
    </lineage>
</organism>
<gene>
    <name evidence="1" type="ORF">Prubr_71070</name>
</gene>
<evidence type="ECO:0000313" key="1">
    <source>
        <dbReference type="EMBL" id="BCJ70086.1"/>
    </source>
</evidence>
<dbReference type="EMBL" id="AP023359">
    <property type="protein sequence ID" value="BCJ70086.1"/>
    <property type="molecule type" value="Genomic_DNA"/>
</dbReference>